<protein>
    <submittedName>
        <fullName evidence="1">Uncharacterized protein</fullName>
    </submittedName>
</protein>
<dbReference type="AlphaFoldDB" id="A0A377FYT7"/>
<gene>
    <name evidence="1" type="ORF">NCTC13163_02911</name>
</gene>
<reference evidence="1 2" key="1">
    <citation type="submission" date="2018-06" db="EMBL/GenBank/DDBJ databases">
        <authorList>
            <consortium name="Pathogen Informatics"/>
            <person name="Doyle S."/>
        </authorList>
    </citation>
    <scope>NUCLEOTIDE SEQUENCE [LARGE SCALE GENOMIC DNA]</scope>
    <source>
        <strain evidence="1 2">NCTC13163</strain>
    </source>
</reference>
<organism evidence="1 2">
    <name type="scientific">Exiguobacterium aurantiacum</name>
    <dbReference type="NCBI Taxonomy" id="33987"/>
    <lineage>
        <taxon>Bacteria</taxon>
        <taxon>Bacillati</taxon>
        <taxon>Bacillota</taxon>
        <taxon>Bacilli</taxon>
        <taxon>Bacillales</taxon>
        <taxon>Bacillales Family XII. Incertae Sedis</taxon>
        <taxon>Exiguobacterium</taxon>
    </lineage>
</organism>
<dbReference type="STRING" id="1397694.GCA_000702585_00333"/>
<sequence length="170" mass="19021">MSHLIRIHCMPEARMALQPYFFSQDGVQVFRVFGVSIAEAAFTETGLDITFPLESPLEELEALYNLLTRIDTHHDVTIDDTQAVIGYLGDGTTVTVYRHFKRWLDFLSAARVRSMEGVVVEVRANGIKLAEGVLRSYELVEDGEFYVSACTIEADGLEHFEGELSLAAVM</sequence>
<dbReference type="EMBL" id="UGGP01000001">
    <property type="protein sequence ID" value="STO09473.1"/>
    <property type="molecule type" value="Genomic_DNA"/>
</dbReference>
<name>A0A377FYT7_9BACL</name>
<accession>A0A377FYT7</accession>
<evidence type="ECO:0000313" key="1">
    <source>
        <dbReference type="EMBL" id="STO09473.1"/>
    </source>
</evidence>
<dbReference type="OrthoDB" id="2356532at2"/>
<evidence type="ECO:0000313" key="2">
    <source>
        <dbReference type="Proteomes" id="UP000254060"/>
    </source>
</evidence>
<dbReference type="Proteomes" id="UP000254060">
    <property type="component" value="Unassembled WGS sequence"/>
</dbReference>
<proteinExistence type="predicted"/>